<proteinExistence type="inferred from homology"/>
<evidence type="ECO:0000256" key="1">
    <source>
        <dbReference type="ARBA" id="ARBA00004651"/>
    </source>
</evidence>
<dbReference type="SUPFAM" id="SSF81345">
    <property type="entry name" value="ABC transporter involved in vitamin B12 uptake, BtuC"/>
    <property type="match status" value="1"/>
</dbReference>
<dbReference type="Proteomes" id="UP001202117">
    <property type="component" value="Unassembled WGS sequence"/>
</dbReference>
<dbReference type="PANTHER" id="PTHR30472:SF37">
    <property type="entry name" value="FE(3+) DICITRATE TRANSPORT SYSTEM PERMEASE PROTEIN FECD-RELATED"/>
    <property type="match status" value="1"/>
</dbReference>
<keyword evidence="6 9" id="KW-1133">Transmembrane helix</keyword>
<evidence type="ECO:0000256" key="8">
    <source>
        <dbReference type="SAM" id="MobiDB-lite"/>
    </source>
</evidence>
<feature type="non-terminal residue" evidence="10">
    <location>
        <position position="1"/>
    </location>
</feature>
<protein>
    <submittedName>
        <fullName evidence="10">Iron chelate uptake ABC transporter family permease subunit</fullName>
    </submittedName>
</protein>
<evidence type="ECO:0000256" key="7">
    <source>
        <dbReference type="ARBA" id="ARBA00023136"/>
    </source>
</evidence>
<evidence type="ECO:0000313" key="10">
    <source>
        <dbReference type="EMBL" id="MCH4565640.1"/>
    </source>
</evidence>
<evidence type="ECO:0000256" key="2">
    <source>
        <dbReference type="ARBA" id="ARBA00007935"/>
    </source>
</evidence>
<comment type="similarity">
    <text evidence="2">Belongs to the binding-protein-dependent transport system permease family. FecCD subfamily.</text>
</comment>
<evidence type="ECO:0000256" key="9">
    <source>
        <dbReference type="SAM" id="Phobius"/>
    </source>
</evidence>
<dbReference type="InterPro" id="IPR037294">
    <property type="entry name" value="ABC_BtuC-like"/>
</dbReference>
<feature type="transmembrane region" description="Helical" evidence="9">
    <location>
        <begin position="20"/>
        <end position="40"/>
    </location>
</feature>
<name>A0ABS9S0N3_9GAMM</name>
<keyword evidence="11" id="KW-1185">Reference proteome</keyword>
<dbReference type="Gene3D" id="1.10.3470.10">
    <property type="entry name" value="ABC transporter involved in vitamin B12 uptake, BtuC"/>
    <property type="match status" value="1"/>
</dbReference>
<gene>
    <name evidence="10" type="ORF">MKP05_21395</name>
</gene>
<accession>A0ABS9S0N3</accession>
<evidence type="ECO:0000313" key="11">
    <source>
        <dbReference type="Proteomes" id="UP001202117"/>
    </source>
</evidence>
<organism evidence="10 11">
    <name type="scientific">Halomonas flagellata</name>
    <dbReference type="NCBI Taxonomy" id="2920385"/>
    <lineage>
        <taxon>Bacteria</taxon>
        <taxon>Pseudomonadati</taxon>
        <taxon>Pseudomonadota</taxon>
        <taxon>Gammaproteobacteria</taxon>
        <taxon>Oceanospirillales</taxon>
        <taxon>Halomonadaceae</taxon>
        <taxon>Halomonas</taxon>
    </lineage>
</organism>
<comment type="subcellular location">
    <subcellularLocation>
        <location evidence="1">Cell membrane</location>
        <topology evidence="1">Multi-pass membrane protein</topology>
    </subcellularLocation>
</comment>
<keyword evidence="5 9" id="KW-0812">Transmembrane</keyword>
<evidence type="ECO:0000256" key="3">
    <source>
        <dbReference type="ARBA" id="ARBA00022448"/>
    </source>
</evidence>
<comment type="caution">
    <text evidence="10">The sequence shown here is derived from an EMBL/GenBank/DDBJ whole genome shotgun (WGS) entry which is preliminary data.</text>
</comment>
<dbReference type="InterPro" id="IPR000522">
    <property type="entry name" value="ABC_transptr_permease_BtuC"/>
</dbReference>
<evidence type="ECO:0000256" key="5">
    <source>
        <dbReference type="ARBA" id="ARBA00022692"/>
    </source>
</evidence>
<keyword evidence="4" id="KW-1003">Cell membrane</keyword>
<dbReference type="PANTHER" id="PTHR30472">
    <property type="entry name" value="FERRIC ENTEROBACTIN TRANSPORT SYSTEM PERMEASE PROTEIN"/>
    <property type="match status" value="1"/>
</dbReference>
<keyword evidence="3" id="KW-0813">Transport</keyword>
<dbReference type="RefSeq" id="WP_240570150.1">
    <property type="nucleotide sequence ID" value="NZ_JAKVPY010000110.1"/>
</dbReference>
<reference evidence="10 11" key="1">
    <citation type="submission" date="2022-02" db="EMBL/GenBank/DDBJ databases">
        <title>Halomonas fukangensis sp. nov., a halophilic bacterium isolated from a bulk soil of Kalidium foliatum at Fukang.</title>
        <authorList>
            <person name="Huang Y."/>
        </authorList>
    </citation>
    <scope>NUCLEOTIDE SEQUENCE [LARGE SCALE GENOMIC DNA]</scope>
    <source>
        <strain evidence="10 11">EGI 63088</strain>
    </source>
</reference>
<keyword evidence="7 9" id="KW-0472">Membrane</keyword>
<sequence>TGGLLLVFADWCGRMMMFPYQIPAGLLSTFIGAPYFIYLLRKQSRKRSWMASTSPVALSLTGATALGDLVARRRRNAPPPGKSLATINKRSGDMR</sequence>
<feature type="region of interest" description="Disordered" evidence="8">
    <location>
        <begin position="71"/>
        <end position="95"/>
    </location>
</feature>
<evidence type="ECO:0000256" key="6">
    <source>
        <dbReference type="ARBA" id="ARBA00022989"/>
    </source>
</evidence>
<dbReference type="Pfam" id="PF01032">
    <property type="entry name" value="FecCD"/>
    <property type="match status" value="1"/>
</dbReference>
<evidence type="ECO:0000256" key="4">
    <source>
        <dbReference type="ARBA" id="ARBA00022475"/>
    </source>
</evidence>
<dbReference type="EMBL" id="JAKVPY010000110">
    <property type="protein sequence ID" value="MCH4565640.1"/>
    <property type="molecule type" value="Genomic_DNA"/>
</dbReference>